<accession>A0A242A2S6</accession>
<name>A0A242A2S6_9ENTE</name>
<evidence type="ECO:0000256" key="1">
    <source>
        <dbReference type="SAM" id="Phobius"/>
    </source>
</evidence>
<evidence type="ECO:0008006" key="4">
    <source>
        <dbReference type="Google" id="ProtNLM"/>
    </source>
</evidence>
<reference evidence="2 3" key="1">
    <citation type="submission" date="2017-05" db="EMBL/GenBank/DDBJ databases">
        <title>The Genome Sequence of Enterococcus sp. 8G7_MSG3316.</title>
        <authorList>
            <consortium name="The Broad Institute Genomics Platform"/>
            <consortium name="The Broad Institute Genomic Center for Infectious Diseases"/>
            <person name="Earl A."/>
            <person name="Manson A."/>
            <person name="Schwartman J."/>
            <person name="Gilmore M."/>
            <person name="Abouelleil A."/>
            <person name="Cao P."/>
            <person name="Chapman S."/>
            <person name="Cusick C."/>
            <person name="Shea T."/>
            <person name="Young S."/>
            <person name="Neafsey D."/>
            <person name="Nusbaum C."/>
            <person name="Birren B."/>
        </authorList>
    </citation>
    <scope>NUCLEOTIDE SEQUENCE [LARGE SCALE GENOMIC DNA]</scope>
    <source>
        <strain evidence="2 3">8G7_MSG3316</strain>
    </source>
</reference>
<feature type="transmembrane region" description="Helical" evidence="1">
    <location>
        <begin position="9"/>
        <end position="29"/>
    </location>
</feature>
<evidence type="ECO:0000313" key="3">
    <source>
        <dbReference type="Proteomes" id="UP000195043"/>
    </source>
</evidence>
<sequence length="161" mass="17989">MPINKKESLIYTTLMCFFMVYFMSVYNLMFQVGVSIEAFQLAWNELPLALCIAFILDWFIVSGPAKGFAFKYLTPDSATWKKIGLISSLMIAGMVFFMSLFGAIMHGNPSHSLVINWLINIGKNVIVALPLQLFVAGPIIRGIFRGLFPIGTIQEAQPVQD</sequence>
<organism evidence="2 3">
    <name type="scientific">Candidatus Enterococcus testudinis</name>
    <dbReference type="NCBI Taxonomy" id="1834191"/>
    <lineage>
        <taxon>Bacteria</taxon>
        <taxon>Bacillati</taxon>
        <taxon>Bacillota</taxon>
        <taxon>Bacilli</taxon>
        <taxon>Lactobacillales</taxon>
        <taxon>Enterococcaceae</taxon>
        <taxon>Enterococcus</taxon>
    </lineage>
</organism>
<protein>
    <recommendedName>
        <fullName evidence="4">DUF2798 domain-containing protein</fullName>
    </recommendedName>
</protein>
<dbReference type="OrthoDB" id="7062363at2"/>
<evidence type="ECO:0000313" key="2">
    <source>
        <dbReference type="EMBL" id="OTN75031.1"/>
    </source>
</evidence>
<feature type="transmembrane region" description="Helical" evidence="1">
    <location>
        <begin position="125"/>
        <end position="144"/>
    </location>
</feature>
<keyword evidence="1" id="KW-1133">Transmembrane helix</keyword>
<dbReference type="RefSeq" id="WP_086273135.1">
    <property type="nucleotide sequence ID" value="NZ_NGKU01000001.1"/>
</dbReference>
<proteinExistence type="predicted"/>
<keyword evidence="1" id="KW-0472">Membrane</keyword>
<keyword evidence="3" id="KW-1185">Reference proteome</keyword>
<dbReference type="InterPro" id="IPR021529">
    <property type="entry name" value="DUF2798"/>
</dbReference>
<dbReference type="Proteomes" id="UP000195043">
    <property type="component" value="Unassembled WGS sequence"/>
</dbReference>
<dbReference type="Pfam" id="PF11391">
    <property type="entry name" value="DUF2798"/>
    <property type="match status" value="2"/>
</dbReference>
<keyword evidence="1" id="KW-0812">Transmembrane</keyword>
<feature type="transmembrane region" description="Helical" evidence="1">
    <location>
        <begin position="41"/>
        <end position="62"/>
    </location>
</feature>
<feature type="transmembrane region" description="Helical" evidence="1">
    <location>
        <begin position="83"/>
        <end position="105"/>
    </location>
</feature>
<dbReference type="EMBL" id="NGKU01000001">
    <property type="protein sequence ID" value="OTN75031.1"/>
    <property type="molecule type" value="Genomic_DNA"/>
</dbReference>
<dbReference type="AlphaFoldDB" id="A0A242A2S6"/>
<gene>
    <name evidence="2" type="ORF">A5886_000075</name>
</gene>
<comment type="caution">
    <text evidence="2">The sequence shown here is derived from an EMBL/GenBank/DDBJ whole genome shotgun (WGS) entry which is preliminary data.</text>
</comment>